<dbReference type="InterPro" id="IPR017853">
    <property type="entry name" value="GH"/>
</dbReference>
<accession>A0A6P8BHC1</accession>
<evidence type="ECO:0000256" key="1">
    <source>
        <dbReference type="SAM" id="SignalP"/>
    </source>
</evidence>
<organism evidence="3 4">
    <name type="scientific">Pyricularia grisea</name>
    <name type="common">Crabgrass-specific blast fungus</name>
    <name type="synonym">Magnaporthe grisea</name>
    <dbReference type="NCBI Taxonomy" id="148305"/>
    <lineage>
        <taxon>Eukaryota</taxon>
        <taxon>Fungi</taxon>
        <taxon>Dikarya</taxon>
        <taxon>Ascomycota</taxon>
        <taxon>Pezizomycotina</taxon>
        <taxon>Sordariomycetes</taxon>
        <taxon>Sordariomycetidae</taxon>
        <taxon>Magnaporthales</taxon>
        <taxon>Pyriculariaceae</taxon>
        <taxon>Pyricularia</taxon>
    </lineage>
</organism>
<dbReference type="AlphaFoldDB" id="A0A6P8BHC1"/>
<dbReference type="PANTHER" id="PTHR34154:SF10">
    <property type="entry name" value="ASL1-LIKE GLYCOSYL HYDROLASE CATALYTIC DOMAIN-CONTAINING PROTEIN"/>
    <property type="match status" value="1"/>
</dbReference>
<sequence>MSLLLLTLSILSAVAAPAPAPDASEQELYVNLTEILRRTDAAGGHKKGAAYNNRANAEELHRFGAASWGYNWKTEQGALSFEQVPMFWGPYNNAKPILDAIDKKEANVRWVMGYNEPDEVVDNGGCEQSPSEAYRHWGNNMFPFADRGVKLVCPAITSFNTNVGHAGYPAGLAWLRQWAHFKGNPREFRCSACALHWYGPDGGGVSGKQQAKLFIDYVSFAHQEVNTIFGWDMPLWITEFATLPRGDTKLLAEFLAEVVPWMNGQPWIHRYSPFMAESMFTNGVLNAAGGVFKDVR</sequence>
<dbReference type="GeneID" id="41957208"/>
<reference evidence="4" key="2">
    <citation type="submission" date="2019-10" db="EMBL/GenBank/DDBJ databases">
        <authorList>
            <consortium name="NCBI Genome Project"/>
        </authorList>
    </citation>
    <scope>NUCLEOTIDE SEQUENCE</scope>
    <source>
        <strain evidence="4">NI907</strain>
    </source>
</reference>
<name>A0A6P8BHC1_PYRGI</name>
<evidence type="ECO:0000259" key="2">
    <source>
        <dbReference type="Pfam" id="PF11790"/>
    </source>
</evidence>
<protein>
    <recommendedName>
        <fullName evidence="2">Asl1-like glycosyl hydrolase catalytic domain-containing protein</fullName>
    </recommendedName>
</protein>
<dbReference type="PANTHER" id="PTHR34154">
    <property type="entry name" value="ALKALI-SENSITIVE LINKAGE PROTEIN 1"/>
    <property type="match status" value="1"/>
</dbReference>
<dbReference type="KEGG" id="pgri:PgNI_02229"/>
<dbReference type="RefSeq" id="XP_030986474.1">
    <property type="nucleotide sequence ID" value="XM_031122296.1"/>
</dbReference>
<keyword evidence="3" id="KW-1185">Reference proteome</keyword>
<evidence type="ECO:0000313" key="3">
    <source>
        <dbReference type="Proteomes" id="UP000515153"/>
    </source>
</evidence>
<feature type="signal peptide" evidence="1">
    <location>
        <begin position="1"/>
        <end position="15"/>
    </location>
</feature>
<gene>
    <name evidence="4" type="ORF">PgNI_02229</name>
</gene>
<dbReference type="Gene3D" id="3.20.20.80">
    <property type="entry name" value="Glycosidases"/>
    <property type="match status" value="1"/>
</dbReference>
<evidence type="ECO:0000313" key="4">
    <source>
        <dbReference type="RefSeq" id="XP_030986474.1"/>
    </source>
</evidence>
<feature type="chain" id="PRO_5027673071" description="Asl1-like glycosyl hydrolase catalytic domain-containing protein" evidence="1">
    <location>
        <begin position="16"/>
        <end position="296"/>
    </location>
</feature>
<dbReference type="InterPro" id="IPR024655">
    <property type="entry name" value="Asl1_glyco_hydro_catalytic"/>
</dbReference>
<dbReference type="SUPFAM" id="SSF51445">
    <property type="entry name" value="(Trans)glycosidases"/>
    <property type="match status" value="1"/>
</dbReference>
<keyword evidence="1" id="KW-0732">Signal</keyword>
<dbReference type="GO" id="GO:0071966">
    <property type="term" value="P:fungal-type cell wall polysaccharide metabolic process"/>
    <property type="evidence" value="ECO:0007669"/>
    <property type="project" value="TreeGrafter"/>
</dbReference>
<reference evidence="4" key="1">
    <citation type="journal article" date="2019" name="Mol. Biol. Evol.">
        <title>Blast fungal genomes show frequent chromosomal changes, gene gains and losses, and effector gene turnover.</title>
        <authorList>
            <person name="Gomez Luciano L.B."/>
            <person name="Jason Tsai I."/>
            <person name="Chuma I."/>
            <person name="Tosa Y."/>
            <person name="Chen Y.H."/>
            <person name="Li J.Y."/>
            <person name="Li M.Y."/>
            <person name="Jade Lu M.Y."/>
            <person name="Nakayashiki H."/>
            <person name="Li W.H."/>
        </authorList>
    </citation>
    <scope>NUCLEOTIDE SEQUENCE</scope>
    <source>
        <strain evidence="4">NI907</strain>
    </source>
</reference>
<reference evidence="4" key="3">
    <citation type="submission" date="2025-08" db="UniProtKB">
        <authorList>
            <consortium name="RefSeq"/>
        </authorList>
    </citation>
    <scope>IDENTIFICATION</scope>
    <source>
        <strain evidence="4">NI907</strain>
    </source>
</reference>
<dbReference type="GO" id="GO:0009277">
    <property type="term" value="C:fungal-type cell wall"/>
    <property type="evidence" value="ECO:0007669"/>
    <property type="project" value="TreeGrafter"/>
</dbReference>
<proteinExistence type="predicted"/>
<feature type="domain" description="Asl1-like glycosyl hydrolase catalytic" evidence="2">
    <location>
        <begin position="48"/>
        <end position="282"/>
    </location>
</feature>
<dbReference type="Proteomes" id="UP000515153">
    <property type="component" value="Unplaced"/>
</dbReference>
<dbReference type="Pfam" id="PF11790">
    <property type="entry name" value="Glyco_hydro_cc"/>
    <property type="match status" value="1"/>
</dbReference>
<dbReference type="InterPro" id="IPR053183">
    <property type="entry name" value="ASL1"/>
</dbReference>